<dbReference type="InterPro" id="IPR002804">
    <property type="entry name" value="Archease"/>
</dbReference>
<dbReference type="InterPro" id="IPR036820">
    <property type="entry name" value="Archease_dom_sf"/>
</dbReference>
<dbReference type="GeneID" id="24426335"/>
<keyword evidence="4" id="KW-0106">Calcium</keyword>
<dbReference type="Proteomes" id="UP000002899">
    <property type="component" value="Chromosome IV"/>
</dbReference>
<evidence type="ECO:0000256" key="2">
    <source>
        <dbReference type="ARBA" id="ARBA00022694"/>
    </source>
</evidence>
<keyword evidence="3" id="KW-0479">Metal-binding</keyword>
<evidence type="ECO:0000256" key="4">
    <source>
        <dbReference type="ARBA" id="ARBA00022837"/>
    </source>
</evidence>
<dbReference type="PANTHER" id="PTHR12682:SF11">
    <property type="entry name" value="PROTEIN ARCHEASE"/>
    <property type="match status" value="1"/>
</dbReference>
<dbReference type="RefSeq" id="XP_012650290.1">
    <property type="nucleotide sequence ID" value="XM_012794836.1"/>
</dbReference>
<evidence type="ECO:0000256" key="1">
    <source>
        <dbReference type="ARBA" id="ARBA00007963"/>
    </source>
</evidence>
<evidence type="ECO:0000256" key="3">
    <source>
        <dbReference type="ARBA" id="ARBA00022723"/>
    </source>
</evidence>
<proteinExistence type="inferred from homology"/>
<dbReference type="VEuPathDB" id="PiroplasmaDB:BmR1_04g08525"/>
<dbReference type="KEGG" id="bmic:BmR1_04g08525"/>
<dbReference type="EMBL" id="LN871599">
    <property type="protein sequence ID" value="CCF75882.1"/>
    <property type="molecule type" value="Genomic_DNA"/>
</dbReference>
<dbReference type="Gene3D" id="3.55.10.10">
    <property type="entry name" value="Archease domain"/>
    <property type="match status" value="1"/>
</dbReference>
<feature type="domain" description="Archease" evidence="5">
    <location>
        <begin position="6"/>
        <end position="140"/>
    </location>
</feature>
<dbReference type="SUPFAM" id="SSF69819">
    <property type="entry name" value="MTH1598-like"/>
    <property type="match status" value="1"/>
</dbReference>
<protein>
    <submittedName>
        <fullName evidence="6">Archease protein family (MTH1598/TM1083)</fullName>
    </submittedName>
</protein>
<keyword evidence="2" id="KW-0819">tRNA processing</keyword>
<dbReference type="InterPro" id="IPR023572">
    <property type="entry name" value="Archease_dom"/>
</dbReference>
<organism evidence="6 7">
    <name type="scientific">Babesia microti (strain RI)</name>
    <dbReference type="NCBI Taxonomy" id="1133968"/>
    <lineage>
        <taxon>Eukaryota</taxon>
        <taxon>Sar</taxon>
        <taxon>Alveolata</taxon>
        <taxon>Apicomplexa</taxon>
        <taxon>Aconoidasida</taxon>
        <taxon>Piroplasmida</taxon>
        <taxon>Babesiidae</taxon>
        <taxon>Babesia</taxon>
    </lineage>
</organism>
<dbReference type="Pfam" id="PF01951">
    <property type="entry name" value="Archease"/>
    <property type="match status" value="1"/>
</dbReference>
<sequence>MTKSNYRYIDHPSDVVIEASGKTLNEALAHAATAMFNYMCDLESIDGNLYREIFIDKLEDPRELLYTFMDECLYLYGSEYFIAKHITVNTFGNQLKTSLIGDIFDKDKHIPGREVKAITKHGISVEITDELYTLMILVDI</sequence>
<comment type="similarity">
    <text evidence="1">Belongs to the archease family.</text>
</comment>
<dbReference type="PANTHER" id="PTHR12682">
    <property type="entry name" value="ARCHEASE"/>
    <property type="match status" value="1"/>
</dbReference>
<reference evidence="6 7" key="3">
    <citation type="journal article" date="2016" name="Sci. Rep.">
        <title>Genome-wide diversity and gene expression profiling of Babesia microti isolates identify polymorphic genes that mediate host-pathogen interactions.</title>
        <authorList>
            <person name="Silva J.C."/>
            <person name="Cornillot E."/>
            <person name="McCracken C."/>
            <person name="Usmani-Brown S."/>
            <person name="Dwivedi A."/>
            <person name="Ifeonu O.O."/>
            <person name="Crabtree J."/>
            <person name="Gotia H.T."/>
            <person name="Virji A.Z."/>
            <person name="Reynes C."/>
            <person name="Colinge J."/>
            <person name="Kumar V."/>
            <person name="Lawres L."/>
            <person name="Pazzi J.E."/>
            <person name="Pablo J.V."/>
            <person name="Hung C."/>
            <person name="Brancato J."/>
            <person name="Kumari P."/>
            <person name="Orvis J."/>
            <person name="Tretina K."/>
            <person name="Chibucos M."/>
            <person name="Ott S."/>
            <person name="Sadzewicz L."/>
            <person name="Sengamalay N."/>
            <person name="Shetty A.C."/>
            <person name="Su Q."/>
            <person name="Tallon L."/>
            <person name="Fraser C.M."/>
            <person name="Frutos R."/>
            <person name="Molina D.M."/>
            <person name="Krause P.J."/>
            <person name="Ben Mamoun C."/>
        </authorList>
    </citation>
    <scope>NUCLEOTIDE SEQUENCE [LARGE SCALE GENOMIC DNA]</scope>
    <source>
        <strain evidence="6 7">RI</strain>
    </source>
</reference>
<name>I7IHI7_BABMR</name>
<keyword evidence="7" id="KW-1185">Reference proteome</keyword>
<evidence type="ECO:0000313" key="6">
    <source>
        <dbReference type="EMBL" id="CCF75882.1"/>
    </source>
</evidence>
<dbReference type="GO" id="GO:0046872">
    <property type="term" value="F:metal ion binding"/>
    <property type="evidence" value="ECO:0007669"/>
    <property type="project" value="UniProtKB-KW"/>
</dbReference>
<dbReference type="GO" id="GO:0072669">
    <property type="term" value="C:tRNA-splicing ligase complex"/>
    <property type="evidence" value="ECO:0007669"/>
    <property type="project" value="TreeGrafter"/>
</dbReference>
<reference evidence="6 7" key="1">
    <citation type="journal article" date="2012" name="Nucleic Acids Res.">
        <title>Sequencing of the smallest Apicomplexan genome from the human pathogen Babesia microti.</title>
        <authorList>
            <person name="Cornillot E."/>
            <person name="Hadj-Kaddour K."/>
            <person name="Dassouli A."/>
            <person name="Noel B."/>
            <person name="Ranwez V."/>
            <person name="Vacherie B."/>
            <person name="Augagneur Y."/>
            <person name="Bres V."/>
            <person name="Duclos A."/>
            <person name="Randazzo S."/>
            <person name="Carcy B."/>
            <person name="Debierre-Grockiego F."/>
            <person name="Delbecq S."/>
            <person name="Moubri-Menage K."/>
            <person name="Shams-Eldin H."/>
            <person name="Usmani-Brown S."/>
            <person name="Bringaud F."/>
            <person name="Wincker P."/>
            <person name="Vivares C.P."/>
            <person name="Schwarz R.T."/>
            <person name="Schetters T.P."/>
            <person name="Krause P.J."/>
            <person name="Gorenflot A."/>
            <person name="Berry V."/>
            <person name="Barbe V."/>
            <person name="Ben Mamoun C."/>
        </authorList>
    </citation>
    <scope>NUCLEOTIDE SEQUENCE [LARGE SCALE GENOMIC DNA]</scope>
    <source>
        <strain evidence="6 7">RI</strain>
    </source>
</reference>
<dbReference type="AlphaFoldDB" id="I7IHI7"/>
<evidence type="ECO:0000313" key="7">
    <source>
        <dbReference type="Proteomes" id="UP000002899"/>
    </source>
</evidence>
<evidence type="ECO:0000259" key="5">
    <source>
        <dbReference type="Pfam" id="PF01951"/>
    </source>
</evidence>
<accession>I7IHI7</accession>
<reference evidence="6 7" key="2">
    <citation type="journal article" date="2013" name="PLoS ONE">
        <title>Whole genome mapping and re-organization of the nuclear and mitochondrial genomes of Babesia microti isolates.</title>
        <authorList>
            <person name="Cornillot E."/>
            <person name="Dassouli A."/>
            <person name="Garg A."/>
            <person name="Pachikara N."/>
            <person name="Randazzo S."/>
            <person name="Depoix D."/>
            <person name="Carcy B."/>
            <person name="Delbecq S."/>
            <person name="Frutos R."/>
            <person name="Silva J.C."/>
            <person name="Sutton R."/>
            <person name="Krause P.J."/>
            <person name="Mamoun C.B."/>
        </authorList>
    </citation>
    <scope>NUCLEOTIDE SEQUENCE [LARGE SCALE GENOMIC DNA]</scope>
    <source>
        <strain evidence="6 7">RI</strain>
    </source>
</reference>
<dbReference type="OrthoDB" id="2190767at2759"/>
<gene>
    <name evidence="6" type="ORF">BmR1_04g08525</name>
</gene>
<dbReference type="GO" id="GO:0006388">
    <property type="term" value="P:tRNA splicing, via endonucleolytic cleavage and ligation"/>
    <property type="evidence" value="ECO:0007669"/>
    <property type="project" value="TreeGrafter"/>
</dbReference>